<proteinExistence type="inferred from homology"/>
<evidence type="ECO:0000256" key="1">
    <source>
        <dbReference type="ARBA" id="ARBA00022490"/>
    </source>
</evidence>
<dbReference type="SMART" id="SM00732">
    <property type="entry name" value="YqgFc"/>
    <property type="match status" value="1"/>
</dbReference>
<comment type="subcellular location">
    <subcellularLocation>
        <location evidence="5">Cytoplasm</location>
    </subcellularLocation>
</comment>
<dbReference type="CDD" id="cd16964">
    <property type="entry name" value="YqgF"/>
    <property type="match status" value="1"/>
</dbReference>
<evidence type="ECO:0000313" key="7">
    <source>
        <dbReference type="EMBL" id="PNG25214.1"/>
    </source>
</evidence>
<keyword evidence="1 5" id="KW-0963">Cytoplasm</keyword>
<dbReference type="SUPFAM" id="SSF53098">
    <property type="entry name" value="Ribonuclease H-like"/>
    <property type="match status" value="1"/>
</dbReference>
<keyword evidence="3 5" id="KW-0540">Nuclease</keyword>
<comment type="similarity">
    <text evidence="5">Belongs to the YqgF HJR family.</text>
</comment>
<dbReference type="InterPro" id="IPR005227">
    <property type="entry name" value="YqgF"/>
</dbReference>
<dbReference type="GO" id="GO:0016788">
    <property type="term" value="F:hydrolase activity, acting on ester bonds"/>
    <property type="evidence" value="ECO:0007669"/>
    <property type="project" value="UniProtKB-UniRule"/>
</dbReference>
<comment type="function">
    <text evidence="5">Could be a nuclease involved in processing of the 5'-end of pre-16S rRNA.</text>
</comment>
<keyword evidence="2 5" id="KW-0690">Ribosome biogenesis</keyword>
<dbReference type="GO" id="GO:0004518">
    <property type="term" value="F:nuclease activity"/>
    <property type="evidence" value="ECO:0007669"/>
    <property type="project" value="UniProtKB-KW"/>
</dbReference>
<gene>
    <name evidence="7" type="ORF">CR492_14665</name>
</gene>
<dbReference type="AlphaFoldDB" id="A0A2J7TEM4"/>
<dbReference type="NCBIfam" id="TIGR00250">
    <property type="entry name" value="RNAse_H_YqgF"/>
    <property type="match status" value="1"/>
</dbReference>
<evidence type="ECO:0000256" key="5">
    <source>
        <dbReference type="HAMAP-Rule" id="MF_00651"/>
    </source>
</evidence>
<accession>A0A2J7TEM4</accession>
<name>A0A2J7TEM4_METSI</name>
<dbReference type="InterPro" id="IPR037027">
    <property type="entry name" value="YqgF/RNaseH-like_dom_sf"/>
</dbReference>
<feature type="domain" description="YqgF/RNase H-like" evidence="6">
    <location>
        <begin position="19"/>
        <end position="119"/>
    </location>
</feature>
<evidence type="ECO:0000313" key="8">
    <source>
        <dbReference type="Proteomes" id="UP000236286"/>
    </source>
</evidence>
<dbReference type="EC" id="3.1.-.-" evidence="5"/>
<dbReference type="OrthoDB" id="9796140at2"/>
<reference evidence="7 8" key="1">
    <citation type="submission" date="2017-10" db="EMBL/GenBank/DDBJ databases">
        <title>Genome announcement of Methylocella silvestris TVC from permafrost.</title>
        <authorList>
            <person name="Wang J."/>
            <person name="Geng K."/>
            <person name="Ul-Haque F."/>
            <person name="Crombie A.T."/>
            <person name="Street L.E."/>
            <person name="Wookey P.A."/>
            <person name="Murrell J.C."/>
            <person name="Pratscher J."/>
        </authorList>
    </citation>
    <scope>NUCLEOTIDE SEQUENCE [LARGE SCALE GENOMIC DNA]</scope>
    <source>
        <strain evidence="7 8">TVC</strain>
    </source>
</reference>
<evidence type="ECO:0000259" key="6">
    <source>
        <dbReference type="SMART" id="SM00732"/>
    </source>
</evidence>
<keyword evidence="4 5" id="KW-0378">Hydrolase</keyword>
<dbReference type="RefSeq" id="WP_102844483.1">
    <property type="nucleotide sequence ID" value="NZ_PDZR01000018.1"/>
</dbReference>
<dbReference type="PANTHER" id="PTHR33317">
    <property type="entry name" value="POLYNUCLEOTIDYL TRANSFERASE, RIBONUCLEASE H-LIKE SUPERFAMILY PROTEIN"/>
    <property type="match status" value="1"/>
</dbReference>
<comment type="caution">
    <text evidence="7">The sequence shown here is derived from an EMBL/GenBank/DDBJ whole genome shotgun (WGS) entry which is preliminary data.</text>
</comment>
<dbReference type="EMBL" id="PDZR01000018">
    <property type="protein sequence ID" value="PNG25214.1"/>
    <property type="molecule type" value="Genomic_DNA"/>
</dbReference>
<dbReference type="Gene3D" id="3.30.420.140">
    <property type="entry name" value="YqgF/RNase H-like domain"/>
    <property type="match status" value="1"/>
</dbReference>
<sequence length="161" mass="17801">MAAEILEVADLRTRLSVKQRLIGIDLGSKTIGLALSDVERRIATPLETIQRIKFSKDAARLIQLAEKFDAGALIIGLPLNMDGSQGPRVQATRAFVRSLSALVSKPFVYWDERLSTAAVTRQLIDQDVSRLKRAEVVDKMAAAYILQGVLDRLRNIETDLA</sequence>
<dbReference type="HAMAP" id="MF_00651">
    <property type="entry name" value="Nuclease_YqgF"/>
    <property type="match status" value="1"/>
</dbReference>
<dbReference type="PANTHER" id="PTHR33317:SF4">
    <property type="entry name" value="POLYNUCLEOTIDYL TRANSFERASE, RIBONUCLEASE H-LIKE SUPERFAMILY PROTEIN"/>
    <property type="match status" value="1"/>
</dbReference>
<dbReference type="GO" id="GO:0005829">
    <property type="term" value="C:cytosol"/>
    <property type="evidence" value="ECO:0007669"/>
    <property type="project" value="TreeGrafter"/>
</dbReference>
<dbReference type="Pfam" id="PF03652">
    <property type="entry name" value="RuvX"/>
    <property type="match status" value="1"/>
</dbReference>
<dbReference type="InterPro" id="IPR006641">
    <property type="entry name" value="YqgF/RNaseH-like_dom"/>
</dbReference>
<protein>
    <recommendedName>
        <fullName evidence="5">Putative pre-16S rRNA nuclease</fullName>
        <ecNumber evidence="5">3.1.-.-</ecNumber>
    </recommendedName>
</protein>
<evidence type="ECO:0000256" key="4">
    <source>
        <dbReference type="ARBA" id="ARBA00022801"/>
    </source>
</evidence>
<dbReference type="Proteomes" id="UP000236286">
    <property type="component" value="Unassembled WGS sequence"/>
</dbReference>
<evidence type="ECO:0000256" key="2">
    <source>
        <dbReference type="ARBA" id="ARBA00022517"/>
    </source>
</evidence>
<dbReference type="InterPro" id="IPR012337">
    <property type="entry name" value="RNaseH-like_sf"/>
</dbReference>
<organism evidence="7 8">
    <name type="scientific">Methylocella silvestris</name>
    <dbReference type="NCBI Taxonomy" id="199596"/>
    <lineage>
        <taxon>Bacteria</taxon>
        <taxon>Pseudomonadati</taxon>
        <taxon>Pseudomonadota</taxon>
        <taxon>Alphaproteobacteria</taxon>
        <taxon>Hyphomicrobiales</taxon>
        <taxon>Beijerinckiaceae</taxon>
        <taxon>Methylocella</taxon>
    </lineage>
</organism>
<dbReference type="GO" id="GO:0000967">
    <property type="term" value="P:rRNA 5'-end processing"/>
    <property type="evidence" value="ECO:0007669"/>
    <property type="project" value="UniProtKB-UniRule"/>
</dbReference>
<evidence type="ECO:0000256" key="3">
    <source>
        <dbReference type="ARBA" id="ARBA00022722"/>
    </source>
</evidence>